<reference evidence="1" key="1">
    <citation type="submission" date="2014-02" db="EMBL/GenBank/DDBJ databases">
        <title>Expanding our view of genomic diversity in Candidatus Accumulibacter clades.</title>
        <authorList>
            <person name="Skennerton C.T."/>
            <person name="Barr J.J."/>
            <person name="Slater F.R."/>
            <person name="Bond P.L."/>
            <person name="Tyson G.W."/>
        </authorList>
    </citation>
    <scope>NUCLEOTIDE SEQUENCE [LARGE SCALE GENOMIC DNA]</scope>
</reference>
<name>A0A011NNQ3_9PROT</name>
<dbReference type="PATRIC" id="fig|1454001.3.peg.2696"/>
<dbReference type="Gene3D" id="1.20.150.20">
    <property type="entry name" value="ATP synthase alpha/beta chain, C-terminal domain"/>
    <property type="match status" value="1"/>
</dbReference>
<protein>
    <recommendedName>
        <fullName evidence="3">ATP synthase subunit alpha</fullName>
    </recommendedName>
</protein>
<sequence length="42" mass="4765">MHGFVKQKYPDLITKIETSKDLDADAEQKLSKAIEEFKANLA</sequence>
<dbReference type="EMBL" id="JFAX01000016">
    <property type="protein sequence ID" value="EXI66292.1"/>
    <property type="molecule type" value="Genomic_DNA"/>
</dbReference>
<keyword evidence="2" id="KW-1185">Reference proteome</keyword>
<dbReference type="InterPro" id="IPR038376">
    <property type="entry name" value="ATP_synth_asu_C_sf"/>
</dbReference>
<evidence type="ECO:0000313" key="2">
    <source>
        <dbReference type="Proteomes" id="UP000020218"/>
    </source>
</evidence>
<dbReference type="Proteomes" id="UP000020218">
    <property type="component" value="Unassembled WGS sequence"/>
</dbReference>
<comment type="caution">
    <text evidence="1">The sequence shown here is derived from an EMBL/GenBank/DDBJ whole genome shotgun (WGS) entry which is preliminary data.</text>
</comment>
<organism evidence="1 2">
    <name type="scientific">Candidatus Accumulibacter adjunctus</name>
    <dbReference type="NCBI Taxonomy" id="1454001"/>
    <lineage>
        <taxon>Bacteria</taxon>
        <taxon>Pseudomonadati</taxon>
        <taxon>Pseudomonadota</taxon>
        <taxon>Betaproteobacteria</taxon>
        <taxon>Candidatus Accumulibacter</taxon>
    </lineage>
</organism>
<accession>A0A011NNQ3</accession>
<evidence type="ECO:0000313" key="1">
    <source>
        <dbReference type="EMBL" id="EXI66292.1"/>
    </source>
</evidence>
<gene>
    <name evidence="1" type="ORF">AW08_02648</name>
</gene>
<proteinExistence type="predicted"/>
<dbReference type="STRING" id="1454001.AW08_02648"/>
<evidence type="ECO:0008006" key="3">
    <source>
        <dbReference type="Google" id="ProtNLM"/>
    </source>
</evidence>
<dbReference type="AlphaFoldDB" id="A0A011NNQ3"/>